<keyword evidence="2" id="KW-1133">Transmembrane helix</keyword>
<dbReference type="EMBL" id="BK015678">
    <property type="protein sequence ID" value="DAE19576.1"/>
    <property type="molecule type" value="Genomic_DNA"/>
</dbReference>
<evidence type="ECO:0000313" key="3">
    <source>
        <dbReference type="EMBL" id="DAE19576.1"/>
    </source>
</evidence>
<evidence type="ECO:0000256" key="2">
    <source>
        <dbReference type="SAM" id="Phobius"/>
    </source>
</evidence>
<protein>
    <submittedName>
        <fullName evidence="3">Minor tail protein</fullName>
    </submittedName>
</protein>
<reference evidence="3" key="1">
    <citation type="journal article" date="2021" name="Proc. Natl. Acad. Sci. U.S.A.">
        <title>A Catalog of Tens of Thousands of Viruses from Human Metagenomes Reveals Hidden Associations with Chronic Diseases.</title>
        <authorList>
            <person name="Tisza M.J."/>
            <person name="Buck C.B."/>
        </authorList>
    </citation>
    <scope>NUCLEOTIDE SEQUENCE</scope>
    <source>
        <strain evidence="3">Ctvv53</strain>
    </source>
</reference>
<keyword evidence="2" id="KW-0472">Membrane</keyword>
<evidence type="ECO:0000256" key="1">
    <source>
        <dbReference type="SAM" id="MobiDB-lite"/>
    </source>
</evidence>
<feature type="transmembrane region" description="Helical" evidence="2">
    <location>
        <begin position="285"/>
        <end position="307"/>
    </location>
</feature>
<feature type="compositionally biased region" description="Polar residues" evidence="1">
    <location>
        <begin position="1006"/>
        <end position="1017"/>
    </location>
</feature>
<sequence length="1039" mass="108502">MRDSVKDALDGLVLQVNAKIDPKDLRRIETAIAQTKASPDVGISARDLEEIKQKLRRAEWRTPVKPVLDDNAVAKIGRELDEMKAAIKARVDLDEVSRKHALEAIRKTEAEIDAKVDIKGQDIAEIKEKIANIKSEVKVDASLEKATQRKIREQLAKIDAKLKAEAELDDASRKKLQAELKKLGGDIEAHAHLSEASKRKLKHELDKLDGKATVNADLDDGKARFDLLRLTKKPYFVDIHARLAKASLAMVAAQVKALAGGNVFGNLKNSLNDLFTNLDTFAVKAAGAGTAILGLTSIAGAGLGTVAQFGVSLAHTLPALLAMPGILGAAAAGIGIFAAAMSDASTVLEDLGPSFEALQDSISTSFWGEAEGSVRSLITNGLEALTPAISDVASAMGSMTSAVASAAQDHIPGFQASLGYLAEAMDIGGDGAGAFTDALLTLGEVGAKYLPSIASWANDVAYSFQSWVQAKTASGEMDQAIQAAAKTFGTLKDIVFDLGGILGGVFKAMASGSAPIDSIATALDNANKAVNGPLWQGTLSTIFSAMGDAASHAFAGVGSLGQAFTSLAPTLSTILPLVGQIIETGLKGISAALQDPAFQGGLTAFFQGVLTAVQALAPAMPALGQAFGAVATVAGSLLAAIAPLVAQLVEGLAPVFQQLVPILVPVIEQLGAALLPVIQALIPVISEIIAQLAPIISEYLPQILPPIVALVQQLASALIPAIQLVGQVMQWLMPLVMASWNGIMSTVTGAIQVIKGIIETVLAVIKGDWSGAWNGIKTIGEGIWNIIKGQFGIFGNQIMSMASTAWHSVWNTINGVWNSITSTVSSAINGVRNLISSGWSYVTSITSSMWSGIVSTVSSWVNNMLNTVRNIPTSIKNVFSGAASWLWDAGVSIIKGLLDGISSMFSSVKNKLSSLTNMLPSWKGPAPVDKVLLTPAGEMIMQGLIKGLESQYGAVRSSLQGLTEDLSKPATIGLSANVQPLPARASTGRPNPAPESSGSFDKGSRSGATINITNNYPQAKPDSKTRDEVAEGLRLAAII</sequence>
<feature type="transmembrane region" description="Helical" evidence="2">
    <location>
        <begin position="319"/>
        <end position="341"/>
    </location>
</feature>
<organism evidence="3">
    <name type="scientific">Siphoviridae sp. ctvv53</name>
    <dbReference type="NCBI Taxonomy" id="2826513"/>
    <lineage>
        <taxon>Viruses</taxon>
        <taxon>Duplodnaviria</taxon>
        <taxon>Heunggongvirae</taxon>
        <taxon>Uroviricota</taxon>
        <taxon>Caudoviricetes</taxon>
    </lineage>
</organism>
<dbReference type="PANTHER" id="PTHR37813:SF1">
    <property type="entry name" value="FELS-2 PROPHAGE PROTEIN"/>
    <property type="match status" value="1"/>
</dbReference>
<accession>A0A8S5QKI5</accession>
<dbReference type="PANTHER" id="PTHR37813">
    <property type="entry name" value="FELS-2 PROPHAGE PROTEIN"/>
    <property type="match status" value="1"/>
</dbReference>
<dbReference type="SUPFAM" id="SSF48371">
    <property type="entry name" value="ARM repeat"/>
    <property type="match status" value="1"/>
</dbReference>
<dbReference type="InterPro" id="IPR016024">
    <property type="entry name" value="ARM-type_fold"/>
</dbReference>
<keyword evidence="2" id="KW-0812">Transmembrane</keyword>
<dbReference type="Gene3D" id="1.20.120.20">
    <property type="entry name" value="Apolipoprotein"/>
    <property type="match status" value="1"/>
</dbReference>
<name>A0A8S5QKI5_9CAUD</name>
<feature type="region of interest" description="Disordered" evidence="1">
    <location>
        <begin position="977"/>
        <end position="1027"/>
    </location>
</feature>
<proteinExistence type="predicted"/>